<accession>A0ABU1FAL1</accession>
<reference evidence="1 2" key="1">
    <citation type="submission" date="2023-09" db="EMBL/GenBank/DDBJ databases">
        <title>Xinfangfangia sedmenti sp. nov., isolated the sedment.</title>
        <authorList>
            <person name="Xu L."/>
        </authorList>
    </citation>
    <scope>NUCLEOTIDE SEQUENCE [LARGE SCALE GENOMIC DNA]</scope>
    <source>
        <strain evidence="1 2">LG-4</strain>
    </source>
</reference>
<sequence>MSLLMMRGAILAQGGDTAPPVDIGSAWELDVTRRPAGYTLSDGNQTAINTAGASDYRAWVPTAKAILPTDGRRYWEILCASGGAVEFDGYLGIVSDDQREEYDTGNNPITLGSIGYRGNGTLWSSNTGTASQRLTGLPPYGAGDVVMFLFDPASAELWVGLNGIWRDDPVSGAPTWTAAPSAAWFPQIQGRDPGDGGTLRSLPSQFSYPVPPGAQALGYEDPDLRIYQAHAFIELAWDKDLSVAELEAWLDLGGGPRLTSGNVSLFLDHGGGTALSAAHAALYIEVELP</sequence>
<dbReference type="InterPro" id="IPR043136">
    <property type="entry name" value="B30.2/SPRY_sf"/>
</dbReference>
<dbReference type="Gene3D" id="2.60.120.920">
    <property type="match status" value="1"/>
</dbReference>
<dbReference type="SUPFAM" id="SSF49899">
    <property type="entry name" value="Concanavalin A-like lectins/glucanases"/>
    <property type="match status" value="1"/>
</dbReference>
<evidence type="ECO:0008006" key="3">
    <source>
        <dbReference type="Google" id="ProtNLM"/>
    </source>
</evidence>
<dbReference type="InterPro" id="IPR013320">
    <property type="entry name" value="ConA-like_dom_sf"/>
</dbReference>
<organism evidence="1 2">
    <name type="scientific">Ruixingdingia sedimenti</name>
    <dbReference type="NCBI Taxonomy" id="3073604"/>
    <lineage>
        <taxon>Bacteria</taxon>
        <taxon>Pseudomonadati</taxon>
        <taxon>Pseudomonadota</taxon>
        <taxon>Alphaproteobacteria</taxon>
        <taxon>Rhodobacterales</taxon>
        <taxon>Paracoccaceae</taxon>
        <taxon>Ruixingdingia</taxon>
    </lineage>
</organism>
<dbReference type="EMBL" id="JAVKPH010000018">
    <property type="protein sequence ID" value="MDR5653900.1"/>
    <property type="molecule type" value="Genomic_DNA"/>
</dbReference>
<protein>
    <recommendedName>
        <fullName evidence="3">B30.2/SPRY domain-containing protein</fullName>
    </recommendedName>
</protein>
<evidence type="ECO:0000313" key="1">
    <source>
        <dbReference type="EMBL" id="MDR5653900.1"/>
    </source>
</evidence>
<keyword evidence="2" id="KW-1185">Reference proteome</keyword>
<evidence type="ECO:0000313" key="2">
    <source>
        <dbReference type="Proteomes" id="UP001247754"/>
    </source>
</evidence>
<dbReference type="RefSeq" id="WP_310458120.1">
    <property type="nucleotide sequence ID" value="NZ_JAVKPH010000018.1"/>
</dbReference>
<proteinExistence type="predicted"/>
<dbReference type="Proteomes" id="UP001247754">
    <property type="component" value="Unassembled WGS sequence"/>
</dbReference>
<gene>
    <name evidence="1" type="ORF">RGD00_14895</name>
</gene>
<name>A0ABU1FAL1_9RHOB</name>
<comment type="caution">
    <text evidence="1">The sequence shown here is derived from an EMBL/GenBank/DDBJ whole genome shotgun (WGS) entry which is preliminary data.</text>
</comment>